<feature type="transmembrane region" description="Helical" evidence="1">
    <location>
        <begin position="144"/>
        <end position="162"/>
    </location>
</feature>
<dbReference type="EMBL" id="CAWUHB010000002">
    <property type="protein sequence ID" value="CAK7209338.1"/>
    <property type="molecule type" value="Genomic_DNA"/>
</dbReference>
<comment type="caution">
    <text evidence="2">The sequence shown here is derived from an EMBL/GenBank/DDBJ whole genome shotgun (WGS) entry which is preliminary data.</text>
</comment>
<gene>
    <name evidence="2" type="ORF">SCUCBS95973_000405</name>
</gene>
<feature type="transmembrane region" description="Helical" evidence="1">
    <location>
        <begin position="79"/>
        <end position="96"/>
    </location>
</feature>
<evidence type="ECO:0000256" key="1">
    <source>
        <dbReference type="SAM" id="Phobius"/>
    </source>
</evidence>
<protein>
    <submittedName>
        <fullName evidence="2">Uncharacterized protein</fullName>
    </submittedName>
</protein>
<proteinExistence type="predicted"/>
<reference evidence="2 3" key="1">
    <citation type="submission" date="2024-01" db="EMBL/GenBank/DDBJ databases">
        <authorList>
            <person name="Allen C."/>
            <person name="Tagirdzhanova G."/>
        </authorList>
    </citation>
    <scope>NUCLEOTIDE SEQUENCE [LARGE SCALE GENOMIC DNA]</scope>
</reference>
<evidence type="ECO:0000313" key="2">
    <source>
        <dbReference type="EMBL" id="CAK7209338.1"/>
    </source>
</evidence>
<keyword evidence="3" id="KW-1185">Reference proteome</keyword>
<name>A0ABP0APZ8_9PEZI</name>
<keyword evidence="1" id="KW-0472">Membrane</keyword>
<feature type="transmembrane region" description="Helical" evidence="1">
    <location>
        <begin position="53"/>
        <end position="73"/>
    </location>
</feature>
<feature type="transmembrane region" description="Helical" evidence="1">
    <location>
        <begin position="174"/>
        <end position="198"/>
    </location>
</feature>
<organism evidence="2 3">
    <name type="scientific">Sporothrix curviconia</name>
    <dbReference type="NCBI Taxonomy" id="1260050"/>
    <lineage>
        <taxon>Eukaryota</taxon>
        <taxon>Fungi</taxon>
        <taxon>Dikarya</taxon>
        <taxon>Ascomycota</taxon>
        <taxon>Pezizomycotina</taxon>
        <taxon>Sordariomycetes</taxon>
        <taxon>Sordariomycetidae</taxon>
        <taxon>Ophiostomatales</taxon>
        <taxon>Ophiostomataceae</taxon>
        <taxon>Sporothrix</taxon>
    </lineage>
</organism>
<accession>A0ABP0APZ8</accession>
<keyword evidence="1" id="KW-1133">Transmembrane helix</keyword>
<evidence type="ECO:0000313" key="3">
    <source>
        <dbReference type="Proteomes" id="UP001642405"/>
    </source>
</evidence>
<keyword evidence="1" id="KW-0812">Transmembrane</keyword>
<dbReference type="Proteomes" id="UP001642405">
    <property type="component" value="Unassembled WGS sequence"/>
</dbReference>
<sequence length="214" mass="23386">MDTARLRRAFRYAADDEDDHSDDQEVLDEEEQDTLIQSLAEQNQRRNEQFRQLLLAVPALAAVPFLMACFRSSSSSTAMVSLLGISSLAATAYMVHRQTPTKTGIRVLDTWSGADVKGKGPAAAATFSLSNWSARRLPPLDQHLPHLNLGLCAVLLLSIFLPKGATAPASNTPYQLLSSLPAVVYGIVLISKVTMAGVDPERELNKLRYEYKGA</sequence>